<dbReference type="EMBL" id="AYGX02000005">
    <property type="protein sequence ID" value="KRO29462.1"/>
    <property type="molecule type" value="Genomic_DNA"/>
</dbReference>
<protein>
    <recommendedName>
        <fullName evidence="3">DUF3841 domain-containing protein</fullName>
    </recommendedName>
</protein>
<accession>A0A0R2NUM1</accession>
<sequence>MQLKEQGVIHTNIELSEYADWDMFRSAYDWLVVQMVKRIGTPPSGVAYPFWAWHTMDWKHKKPDLRSMEFRGYSVPCVCLELEIPDNQVLLNDEENWNTILNRGYLGDATSDAEFDAEMAWFDTLPVEKQQLVQH</sequence>
<comment type="caution">
    <text evidence="1">The sequence shown here is derived from an EMBL/GenBank/DDBJ whole genome shotgun (WGS) entry which is preliminary data.</text>
</comment>
<dbReference type="Proteomes" id="UP000050920">
    <property type="component" value="Unassembled WGS sequence"/>
</dbReference>
<dbReference type="Pfam" id="PF12952">
    <property type="entry name" value="DUF3841"/>
    <property type="match status" value="1"/>
</dbReference>
<organism evidence="1 2">
    <name type="scientific">Lactiplantibacillus fabifermentans DSM 21115</name>
    <dbReference type="NCBI Taxonomy" id="1413187"/>
    <lineage>
        <taxon>Bacteria</taxon>
        <taxon>Bacillati</taxon>
        <taxon>Bacillota</taxon>
        <taxon>Bacilli</taxon>
        <taxon>Lactobacillales</taxon>
        <taxon>Lactobacillaceae</taxon>
        <taxon>Lactiplantibacillus</taxon>
    </lineage>
</organism>
<evidence type="ECO:0000313" key="1">
    <source>
        <dbReference type="EMBL" id="KRO29462.1"/>
    </source>
</evidence>
<evidence type="ECO:0000313" key="2">
    <source>
        <dbReference type="Proteomes" id="UP000050920"/>
    </source>
</evidence>
<evidence type="ECO:0008006" key="3">
    <source>
        <dbReference type="Google" id="ProtNLM"/>
    </source>
</evidence>
<name>A0A0R2NUM1_9LACO</name>
<dbReference type="AlphaFoldDB" id="A0A0R2NUM1"/>
<reference evidence="1 2" key="1">
    <citation type="journal article" date="2015" name="Genome Announc.">
        <title>Expanding the biotechnology potential of lactobacilli through comparative genomics of 213 strains and associated genera.</title>
        <authorList>
            <person name="Sun Z."/>
            <person name="Harris H.M."/>
            <person name="McCann A."/>
            <person name="Guo C."/>
            <person name="Argimon S."/>
            <person name="Zhang W."/>
            <person name="Yang X."/>
            <person name="Jeffery I.B."/>
            <person name="Cooney J.C."/>
            <person name="Kagawa T.F."/>
            <person name="Liu W."/>
            <person name="Song Y."/>
            <person name="Salvetti E."/>
            <person name="Wrobel A."/>
            <person name="Rasinkangas P."/>
            <person name="Parkhill J."/>
            <person name="Rea M.C."/>
            <person name="O'Sullivan O."/>
            <person name="Ritari J."/>
            <person name="Douillard F.P."/>
            <person name="Paul Ross R."/>
            <person name="Yang R."/>
            <person name="Briner A.E."/>
            <person name="Felis G.E."/>
            <person name="de Vos W.M."/>
            <person name="Barrangou R."/>
            <person name="Klaenhammer T.R."/>
            <person name="Caufield P.W."/>
            <person name="Cui Y."/>
            <person name="Zhang H."/>
            <person name="O'Toole P.W."/>
        </authorList>
    </citation>
    <scope>NUCLEOTIDE SEQUENCE [LARGE SCALE GENOMIC DNA]</scope>
    <source>
        <strain evidence="1 2">DSM 21115</strain>
    </source>
</reference>
<dbReference type="InterPro" id="IPR024211">
    <property type="entry name" value="DUF3841"/>
</dbReference>
<proteinExistence type="predicted"/>
<keyword evidence="2" id="KW-1185">Reference proteome</keyword>
<gene>
    <name evidence="1" type="ORF">DY78_GL000006</name>
</gene>